<gene>
    <name evidence="2" type="ORF">FC774_05290</name>
</gene>
<accession>A0A6M0V499</accession>
<dbReference type="Proteomes" id="UP000476820">
    <property type="component" value="Unassembled WGS sequence"/>
</dbReference>
<reference evidence="2 3" key="1">
    <citation type="submission" date="2019-04" db="EMBL/GenBank/DDBJ databases">
        <title>Genome sequencing of Clostridium botulinum Groups I-IV and Clostridium butyricum.</title>
        <authorList>
            <person name="Brunt J."/>
            <person name="Van Vliet A.H.M."/>
            <person name="Stringer S.C."/>
            <person name="Carter A.T."/>
            <person name="Peck M.W."/>
        </authorList>
    </citation>
    <scope>NUCLEOTIDE SEQUENCE [LARGE SCALE GENOMIC DNA]</scope>
    <source>
        <strain evidence="2 3">1605</strain>
    </source>
</reference>
<protein>
    <submittedName>
        <fullName evidence="2">Uncharacterized protein</fullName>
    </submittedName>
</protein>
<feature type="region of interest" description="Disordered" evidence="1">
    <location>
        <begin position="62"/>
        <end position="81"/>
    </location>
</feature>
<dbReference type="EMBL" id="SWOV01000009">
    <property type="protein sequence ID" value="NFF87287.1"/>
    <property type="molecule type" value="Genomic_DNA"/>
</dbReference>
<evidence type="ECO:0000313" key="2">
    <source>
        <dbReference type="EMBL" id="NFF87287.1"/>
    </source>
</evidence>
<evidence type="ECO:0000256" key="1">
    <source>
        <dbReference type="SAM" id="MobiDB-lite"/>
    </source>
</evidence>
<evidence type="ECO:0000313" key="3">
    <source>
        <dbReference type="Proteomes" id="UP000476820"/>
    </source>
</evidence>
<dbReference type="AlphaFoldDB" id="A0A6M0V499"/>
<sequence length="172" mass="20158">MNTQNMTELIPYVNSELKKGLSIVKVEKNLGFGKDTLRRKIIREGYTYDKKIHRFIIDNNNSQNITKDKPNNSNPSNNLTHHITHEDLNSKSERVLTNEDFQILFKMIDLYKDKTSNSNDKEILIDRRNEDITTRSFRSYKKVFDLFSAYCTDNKLNQKDAIADALISFMSR</sequence>
<dbReference type="RefSeq" id="WP_154695436.1">
    <property type="nucleotide sequence ID" value="NZ_LFPA01000179.1"/>
</dbReference>
<name>A0A6M0V499_CLOBO</name>
<organism evidence="2 3">
    <name type="scientific">Clostridium botulinum</name>
    <dbReference type="NCBI Taxonomy" id="1491"/>
    <lineage>
        <taxon>Bacteria</taxon>
        <taxon>Bacillati</taxon>
        <taxon>Bacillota</taxon>
        <taxon>Clostridia</taxon>
        <taxon>Eubacteriales</taxon>
        <taxon>Clostridiaceae</taxon>
        <taxon>Clostridium</taxon>
    </lineage>
</organism>
<comment type="caution">
    <text evidence="2">The sequence shown here is derived from an EMBL/GenBank/DDBJ whole genome shotgun (WGS) entry which is preliminary data.</text>
</comment>
<proteinExistence type="predicted"/>